<evidence type="ECO:0000256" key="2">
    <source>
        <dbReference type="ARBA" id="ARBA00022448"/>
    </source>
</evidence>
<keyword evidence="3" id="KW-1003">Cell membrane</keyword>
<evidence type="ECO:0000256" key="6">
    <source>
        <dbReference type="ARBA" id="ARBA00022683"/>
    </source>
</evidence>
<dbReference type="InterPro" id="IPR013013">
    <property type="entry name" value="PTS_EIIC_1"/>
</dbReference>
<feature type="compositionally biased region" description="Basic and acidic residues" evidence="12">
    <location>
        <begin position="97"/>
        <end position="106"/>
    </location>
</feature>
<dbReference type="GO" id="GO:0015771">
    <property type="term" value="P:trehalose transport"/>
    <property type="evidence" value="ECO:0007669"/>
    <property type="project" value="TreeGrafter"/>
</dbReference>
<reference evidence="16" key="1">
    <citation type="submission" date="2023-07" db="EMBL/GenBank/DDBJ databases">
        <title>Sorghum-associated microbial communities from plants grown in Nebraska, USA.</title>
        <authorList>
            <person name="Schachtman D."/>
        </authorList>
    </citation>
    <scope>NUCLEOTIDE SEQUENCE</scope>
    <source>
        <strain evidence="16">BE80</strain>
    </source>
</reference>
<feature type="transmembrane region" description="Helical" evidence="13">
    <location>
        <begin position="262"/>
        <end position="281"/>
    </location>
</feature>
<feature type="transmembrane region" description="Helical" evidence="13">
    <location>
        <begin position="116"/>
        <end position="147"/>
    </location>
</feature>
<evidence type="ECO:0000313" key="17">
    <source>
        <dbReference type="Proteomes" id="UP001254832"/>
    </source>
</evidence>
<dbReference type="PANTHER" id="PTHR30175:SF1">
    <property type="entry name" value="PTS SYSTEM ARBUTIN-, CELLOBIOSE-, AND SALICIN-SPECIFIC EIIBC COMPONENT-RELATED"/>
    <property type="match status" value="1"/>
</dbReference>
<keyword evidence="10 13" id="KW-0472">Membrane</keyword>
<dbReference type="PROSITE" id="PS51103">
    <property type="entry name" value="PTS_EIIC_TYPE_1"/>
    <property type="match status" value="1"/>
</dbReference>
<dbReference type="PROSITE" id="PS51098">
    <property type="entry name" value="PTS_EIIB_TYPE_1"/>
    <property type="match status" value="1"/>
</dbReference>
<keyword evidence="4" id="KW-0762">Sugar transport</keyword>
<dbReference type="InterPro" id="IPR003352">
    <property type="entry name" value="PTS_EIIC"/>
</dbReference>
<protein>
    <submittedName>
        <fullName evidence="16">PTS system beta-glucosides-specific IIC component</fullName>
    </submittedName>
</protein>
<feature type="transmembrane region" description="Helical" evidence="13">
    <location>
        <begin position="408"/>
        <end position="428"/>
    </location>
</feature>
<dbReference type="InterPro" id="IPR001996">
    <property type="entry name" value="PTS_IIB_1"/>
</dbReference>
<evidence type="ECO:0000256" key="10">
    <source>
        <dbReference type="ARBA" id="ARBA00023136"/>
    </source>
</evidence>
<dbReference type="PROSITE" id="PS01035">
    <property type="entry name" value="PTS_EIIB_TYPE_1_CYS"/>
    <property type="match status" value="1"/>
</dbReference>
<feature type="active site" description="Phosphocysteine intermediate; for EIIB activity" evidence="11">
    <location>
        <position position="26"/>
    </location>
</feature>
<dbReference type="InterPro" id="IPR050558">
    <property type="entry name" value="PTS_Sugar-Specific_Components"/>
</dbReference>
<evidence type="ECO:0000256" key="11">
    <source>
        <dbReference type="PROSITE-ProRule" id="PRU00421"/>
    </source>
</evidence>
<comment type="subcellular location">
    <subcellularLocation>
        <location evidence="1">Cell membrane</location>
        <topology evidence="1">Multi-pass membrane protein</topology>
    </subcellularLocation>
</comment>
<dbReference type="RefSeq" id="WP_310135486.1">
    <property type="nucleotide sequence ID" value="NZ_JAVDTR010000001.1"/>
</dbReference>
<sequence length="488" mass="52208">MDYKELSKQIVKNIGGEKNVTSLMHCATRLRFVLKDPDKANKNKLMELDGVIQALEATGQYHVVIGSQVSKVFDDMQRLYSFNGDSGDDEEATSTPQEKRSDESKPAKKKNPISKLLETVISIMGPLIGVMAATGIVKGFLALFLSLGWIVDSSGTYKVLYVVADVIFYFMPVFVGFSAARRFKMNELVGMAIGAALFYPTLAELLKADPISVLMSGSLLESPVYTTFAGIPVLLASYSATIIPAILAVYFASKVERVAKKYVPSVISSFGVPLVVLLISIPVTLIVIGPLAMLLSQMIAKGILSVYGLSPTLISALLGGLWIPMVAVGLHGAIVPIALTNFFTNGYDVIFPMITGHSFAIAGAIVAMGMKNANKKQKGLAYSAGFNSGLMGVIEPALYGFLLAEKKILTMVCIVSGIGGGAIGYFGAKLLQLTPSGVFALPGFIDTQNTGTQVGFIVVLLVMIFSFVIPFALTLLMYRGKKDDTSNQ</sequence>
<keyword evidence="5" id="KW-0808">Transferase</keyword>
<dbReference type="FunFam" id="3.30.1360.60:FF:000001">
    <property type="entry name" value="PTS system glucose-specific IIBC component PtsG"/>
    <property type="match status" value="1"/>
</dbReference>
<proteinExistence type="predicted"/>
<dbReference type="Pfam" id="PF00367">
    <property type="entry name" value="PTS_EIIB"/>
    <property type="match status" value="1"/>
</dbReference>
<feature type="domain" description="PTS EIIC type-1" evidence="15">
    <location>
        <begin position="118"/>
        <end position="488"/>
    </location>
</feature>
<dbReference type="AlphaFoldDB" id="A0AAP5GYP1"/>
<evidence type="ECO:0000256" key="9">
    <source>
        <dbReference type="ARBA" id="ARBA00022989"/>
    </source>
</evidence>
<keyword evidence="2" id="KW-0813">Transport</keyword>
<evidence type="ECO:0000259" key="15">
    <source>
        <dbReference type="PROSITE" id="PS51103"/>
    </source>
</evidence>
<feature type="transmembrane region" description="Helical" evidence="13">
    <location>
        <begin position="321"/>
        <end position="343"/>
    </location>
</feature>
<evidence type="ECO:0000313" key="16">
    <source>
        <dbReference type="EMBL" id="MDR6721558.1"/>
    </source>
</evidence>
<feature type="transmembrane region" description="Helical" evidence="13">
    <location>
        <begin position="189"/>
        <end position="208"/>
    </location>
</feature>
<evidence type="ECO:0000256" key="1">
    <source>
        <dbReference type="ARBA" id="ARBA00004651"/>
    </source>
</evidence>
<dbReference type="Pfam" id="PF02378">
    <property type="entry name" value="PTS_EIIC"/>
    <property type="match status" value="1"/>
</dbReference>
<gene>
    <name evidence="16" type="ORF">J2W91_000006</name>
</gene>
<dbReference type="PANTHER" id="PTHR30175">
    <property type="entry name" value="PHOSPHOTRANSFERASE SYSTEM TRANSPORT PROTEIN"/>
    <property type="match status" value="1"/>
</dbReference>
<keyword evidence="7 13" id="KW-0812">Transmembrane</keyword>
<name>A0AAP5GYP1_PAEAM</name>
<dbReference type="Gene3D" id="3.30.1360.60">
    <property type="entry name" value="Glucose permease domain IIB"/>
    <property type="match status" value="1"/>
</dbReference>
<evidence type="ECO:0000256" key="5">
    <source>
        <dbReference type="ARBA" id="ARBA00022679"/>
    </source>
</evidence>
<dbReference type="InterPro" id="IPR036878">
    <property type="entry name" value="Glu_permease_IIB"/>
</dbReference>
<feature type="transmembrane region" description="Helical" evidence="13">
    <location>
        <begin position="228"/>
        <end position="250"/>
    </location>
</feature>
<feature type="transmembrane region" description="Helical" evidence="13">
    <location>
        <begin position="349"/>
        <end position="370"/>
    </location>
</feature>
<feature type="transmembrane region" description="Helical" evidence="13">
    <location>
        <begin position="454"/>
        <end position="478"/>
    </location>
</feature>
<dbReference type="GO" id="GO:0090589">
    <property type="term" value="F:protein-phosphocysteine-trehalose phosphotransferase system transporter activity"/>
    <property type="evidence" value="ECO:0007669"/>
    <property type="project" value="TreeGrafter"/>
</dbReference>
<organism evidence="16 17">
    <name type="scientific">Paenibacillus amylolyticus</name>
    <dbReference type="NCBI Taxonomy" id="1451"/>
    <lineage>
        <taxon>Bacteria</taxon>
        <taxon>Bacillati</taxon>
        <taxon>Bacillota</taxon>
        <taxon>Bacilli</taxon>
        <taxon>Bacillales</taxon>
        <taxon>Paenibacillaceae</taxon>
        <taxon>Paenibacillus</taxon>
    </lineage>
</organism>
<feature type="transmembrane region" description="Helical" evidence="13">
    <location>
        <begin position="159"/>
        <end position="177"/>
    </location>
</feature>
<dbReference type="Proteomes" id="UP001254832">
    <property type="component" value="Unassembled WGS sequence"/>
</dbReference>
<dbReference type="SUPFAM" id="SSF55604">
    <property type="entry name" value="Glucose permease domain IIB"/>
    <property type="match status" value="1"/>
</dbReference>
<keyword evidence="9 13" id="KW-1133">Transmembrane helix</keyword>
<dbReference type="EMBL" id="JAVDTR010000001">
    <property type="protein sequence ID" value="MDR6721558.1"/>
    <property type="molecule type" value="Genomic_DNA"/>
</dbReference>
<evidence type="ECO:0000256" key="12">
    <source>
        <dbReference type="SAM" id="MobiDB-lite"/>
    </source>
</evidence>
<evidence type="ECO:0000256" key="8">
    <source>
        <dbReference type="ARBA" id="ARBA00022777"/>
    </source>
</evidence>
<dbReference type="GO" id="GO:0005886">
    <property type="term" value="C:plasma membrane"/>
    <property type="evidence" value="ECO:0007669"/>
    <property type="project" value="UniProtKB-SubCell"/>
</dbReference>
<keyword evidence="8" id="KW-0418">Kinase</keyword>
<evidence type="ECO:0000256" key="7">
    <source>
        <dbReference type="ARBA" id="ARBA00022692"/>
    </source>
</evidence>
<dbReference type="CDD" id="cd00212">
    <property type="entry name" value="PTS_IIB_glc"/>
    <property type="match status" value="1"/>
</dbReference>
<feature type="region of interest" description="Disordered" evidence="12">
    <location>
        <begin position="82"/>
        <end position="110"/>
    </location>
</feature>
<evidence type="ECO:0000256" key="13">
    <source>
        <dbReference type="SAM" id="Phobius"/>
    </source>
</evidence>
<comment type="caution">
    <text evidence="16">The sequence shown here is derived from an EMBL/GenBank/DDBJ whole genome shotgun (WGS) entry which is preliminary data.</text>
</comment>
<dbReference type="InterPro" id="IPR018113">
    <property type="entry name" value="PTrfase_EIIB_Cys"/>
</dbReference>
<evidence type="ECO:0000256" key="3">
    <source>
        <dbReference type="ARBA" id="ARBA00022475"/>
    </source>
</evidence>
<evidence type="ECO:0000259" key="14">
    <source>
        <dbReference type="PROSITE" id="PS51098"/>
    </source>
</evidence>
<keyword evidence="6" id="KW-0598">Phosphotransferase system</keyword>
<accession>A0AAP5GYP1</accession>
<feature type="domain" description="PTS EIIB type-1" evidence="14">
    <location>
        <begin position="4"/>
        <end position="86"/>
    </location>
</feature>
<dbReference type="GO" id="GO:0009401">
    <property type="term" value="P:phosphoenolpyruvate-dependent sugar phosphotransferase system"/>
    <property type="evidence" value="ECO:0007669"/>
    <property type="project" value="UniProtKB-KW"/>
</dbReference>
<evidence type="ECO:0000256" key="4">
    <source>
        <dbReference type="ARBA" id="ARBA00022597"/>
    </source>
</evidence>
<dbReference type="GO" id="GO:0016301">
    <property type="term" value="F:kinase activity"/>
    <property type="evidence" value="ECO:0007669"/>
    <property type="project" value="UniProtKB-KW"/>
</dbReference>
<dbReference type="GO" id="GO:0008982">
    <property type="term" value="F:protein-N(PI)-phosphohistidine-sugar phosphotransferase activity"/>
    <property type="evidence" value="ECO:0007669"/>
    <property type="project" value="InterPro"/>
</dbReference>